<comment type="caution">
    <text evidence="4">The sequence shown here is derived from an EMBL/GenBank/DDBJ whole genome shotgun (WGS) entry which is preliminary data.</text>
</comment>
<keyword evidence="1" id="KW-0175">Coiled coil</keyword>
<feature type="domain" description="DUF1421" evidence="3">
    <location>
        <begin position="478"/>
        <end position="521"/>
    </location>
</feature>
<dbReference type="Proteomes" id="UP001188597">
    <property type="component" value="Unassembled WGS sequence"/>
</dbReference>
<feature type="non-terminal residue" evidence="4">
    <location>
        <position position="532"/>
    </location>
</feature>
<dbReference type="AlphaFoldDB" id="A0AA89BDL0"/>
<feature type="region of interest" description="Disordered" evidence="2">
    <location>
        <begin position="233"/>
        <end position="449"/>
    </location>
</feature>
<proteinExistence type="predicted"/>
<protein>
    <recommendedName>
        <fullName evidence="3">DUF1421 domain-containing protein</fullName>
    </recommendedName>
</protein>
<accession>A0AA89BDL0</accession>
<feature type="compositionally biased region" description="Pro residues" evidence="2">
    <location>
        <begin position="301"/>
        <end position="310"/>
    </location>
</feature>
<feature type="compositionally biased region" description="Low complexity" evidence="2">
    <location>
        <begin position="290"/>
        <end position="300"/>
    </location>
</feature>
<keyword evidence="5" id="KW-1185">Reference proteome</keyword>
<gene>
    <name evidence="4" type="ORF">RJ639_035673</name>
</gene>
<feature type="compositionally biased region" description="Low complexity" evidence="2">
    <location>
        <begin position="311"/>
        <end position="322"/>
    </location>
</feature>
<dbReference type="Pfam" id="PF07223">
    <property type="entry name" value="DUF1421"/>
    <property type="match status" value="1"/>
</dbReference>
<feature type="compositionally biased region" description="Low complexity" evidence="2">
    <location>
        <begin position="394"/>
        <end position="426"/>
    </location>
</feature>
<dbReference type="PANTHER" id="PTHR31805">
    <property type="entry name" value="RECEPTOR-LIKE KINASE, PUTATIVE (DUF1421)-RELATED"/>
    <property type="match status" value="1"/>
</dbReference>
<dbReference type="PANTHER" id="PTHR31805:SF14">
    <property type="entry name" value="RECEPTOR-LIKE KINASE, PUTATIVE (DUF1421)-RELATED"/>
    <property type="match status" value="1"/>
</dbReference>
<evidence type="ECO:0000256" key="1">
    <source>
        <dbReference type="SAM" id="Coils"/>
    </source>
</evidence>
<dbReference type="EMBL" id="JAVXUP010000245">
    <property type="protein sequence ID" value="KAK3033047.1"/>
    <property type="molecule type" value="Genomic_DNA"/>
</dbReference>
<dbReference type="InterPro" id="IPR010820">
    <property type="entry name" value="DUF1421"/>
</dbReference>
<name>A0AA89BDL0_9ASTE</name>
<evidence type="ECO:0000313" key="4">
    <source>
        <dbReference type="EMBL" id="KAK3033047.1"/>
    </source>
</evidence>
<sequence>MDKQIMDLSNSTKSEFVDLINHQEGLKNDDIVPSYDFQPIRPASAGATHQPSGLDSAYAGGPRVWTSADSKVNPGIRNYGFLDSTEPGRVILEKDRSAYDAALVSEIDKTVKKHADNLLHALEGVSARLSQLESRSRQIENSVDDLKLSIGSNHGSTDGKMRQLEIILREVQTGVQAVRDNQEIVEAELQLCKLQVSKVEHQSGTQNTLHMEPVQPVASAPQQSHHQLPPVALMQPHSTLPPPNAPPPPPPQQILPPSVQLPSQFSQHQIPPVPQRDSYYPPPGQTPEAPNQQYQQLPPQQMHPPPPSPPQQQYHLPPAQQFIPPPPQQHSSISAVNPPQPPAGHHHEETPYIPSHNYPPNMRQPSSIPTSGAPPSQQFYGNQPHAYEPPSSRATSGFSAAYGSSSGTGEPFPYSGSPSQYGSGSPMKPQQLASGMGQSGGSGYPQLPTARILPHAIPTASGVGGGSGSAGAGNRVPIDDVVDKVTNMGFPRDQVRAMVRKLTENGQSVDLNVVLDKLMNDGEGNPQRGWFG</sequence>
<feature type="coiled-coil region" evidence="1">
    <location>
        <begin position="115"/>
        <end position="149"/>
    </location>
</feature>
<evidence type="ECO:0000256" key="2">
    <source>
        <dbReference type="SAM" id="MobiDB-lite"/>
    </source>
</evidence>
<organism evidence="4 5">
    <name type="scientific">Escallonia herrerae</name>
    <dbReference type="NCBI Taxonomy" id="1293975"/>
    <lineage>
        <taxon>Eukaryota</taxon>
        <taxon>Viridiplantae</taxon>
        <taxon>Streptophyta</taxon>
        <taxon>Embryophyta</taxon>
        <taxon>Tracheophyta</taxon>
        <taxon>Spermatophyta</taxon>
        <taxon>Magnoliopsida</taxon>
        <taxon>eudicotyledons</taxon>
        <taxon>Gunneridae</taxon>
        <taxon>Pentapetalae</taxon>
        <taxon>asterids</taxon>
        <taxon>campanulids</taxon>
        <taxon>Escalloniales</taxon>
        <taxon>Escalloniaceae</taxon>
        <taxon>Escallonia</taxon>
    </lineage>
</organism>
<evidence type="ECO:0000313" key="5">
    <source>
        <dbReference type="Proteomes" id="UP001188597"/>
    </source>
</evidence>
<feature type="compositionally biased region" description="Polar residues" evidence="2">
    <location>
        <begin position="363"/>
        <end position="381"/>
    </location>
</feature>
<feature type="compositionally biased region" description="Pro residues" evidence="2">
    <location>
        <begin position="239"/>
        <end position="254"/>
    </location>
</feature>
<reference evidence="4" key="1">
    <citation type="submission" date="2022-12" db="EMBL/GenBank/DDBJ databases">
        <title>Draft genome assemblies for two species of Escallonia (Escalloniales).</title>
        <authorList>
            <person name="Chanderbali A."/>
            <person name="Dervinis C."/>
            <person name="Anghel I."/>
            <person name="Soltis D."/>
            <person name="Soltis P."/>
            <person name="Zapata F."/>
        </authorList>
    </citation>
    <scope>NUCLEOTIDE SEQUENCE</scope>
    <source>
        <strain evidence="4">UCBG64.0493</strain>
        <tissue evidence="4">Leaf</tissue>
    </source>
</reference>
<evidence type="ECO:0000259" key="3">
    <source>
        <dbReference type="Pfam" id="PF07223"/>
    </source>
</evidence>